<keyword evidence="3" id="KW-0804">Transcription</keyword>
<dbReference type="SMART" id="SM00342">
    <property type="entry name" value="HTH_ARAC"/>
    <property type="match status" value="1"/>
</dbReference>
<dbReference type="InterPro" id="IPR020449">
    <property type="entry name" value="Tscrpt_reg_AraC-type_HTH"/>
</dbReference>
<evidence type="ECO:0000256" key="2">
    <source>
        <dbReference type="ARBA" id="ARBA00023125"/>
    </source>
</evidence>
<keyword evidence="1" id="KW-0805">Transcription regulation</keyword>
<protein>
    <submittedName>
        <fullName evidence="5">AraC-like DNA-binding protein</fullName>
    </submittedName>
</protein>
<evidence type="ECO:0000313" key="6">
    <source>
        <dbReference type="Proteomes" id="UP000245535"/>
    </source>
</evidence>
<dbReference type="GO" id="GO:0043565">
    <property type="term" value="F:sequence-specific DNA binding"/>
    <property type="evidence" value="ECO:0007669"/>
    <property type="project" value="InterPro"/>
</dbReference>
<dbReference type="OrthoDB" id="1156172at2"/>
<evidence type="ECO:0000256" key="1">
    <source>
        <dbReference type="ARBA" id="ARBA00023015"/>
    </source>
</evidence>
<dbReference type="Gene3D" id="1.10.10.60">
    <property type="entry name" value="Homeodomain-like"/>
    <property type="match status" value="1"/>
</dbReference>
<organism evidence="5 6">
    <name type="scientific">Sediminitomix flava</name>
    <dbReference type="NCBI Taxonomy" id="379075"/>
    <lineage>
        <taxon>Bacteria</taxon>
        <taxon>Pseudomonadati</taxon>
        <taxon>Bacteroidota</taxon>
        <taxon>Cytophagia</taxon>
        <taxon>Cytophagales</taxon>
        <taxon>Flammeovirgaceae</taxon>
        <taxon>Sediminitomix</taxon>
    </lineage>
</organism>
<sequence>MKETQYPILELPEDGLIDDVEKYKQVLGGTYCKNELHFDNELLKGKIFSTSISDEVSVSFYETEFKETAILRRSENENRDAIRINFLLELESNRDININGASYNSGIGLILGKQKETYIIPQGKANWMVFQFTQKILKEAYPSEAAELLQSYFNEQELVLFFEQLRAPLKKRVLQIQQLLSERPYLFFYEVKGIALDLFVKAGKLFYERVLIEKGIQLVDSETMEALFKVKSILEQSVDNPPTIEALSKESGMNIRKLQRLFKQVFGLTVFGYLNVYRQEEALRLLQNSTFNFSEIADQLGYSSLSHFSSSFKKYHGVPPKDFKMLIQDFR</sequence>
<keyword evidence="6" id="KW-1185">Reference proteome</keyword>
<dbReference type="EMBL" id="QGDO01000001">
    <property type="protein sequence ID" value="PWJ44555.1"/>
    <property type="molecule type" value="Genomic_DNA"/>
</dbReference>
<dbReference type="PANTHER" id="PTHR47893:SF1">
    <property type="entry name" value="REGULATORY PROTEIN PCHR"/>
    <property type="match status" value="1"/>
</dbReference>
<dbReference type="InterPro" id="IPR053142">
    <property type="entry name" value="PchR_regulatory_protein"/>
</dbReference>
<proteinExistence type="predicted"/>
<dbReference type="PROSITE" id="PS01124">
    <property type="entry name" value="HTH_ARAC_FAMILY_2"/>
    <property type="match status" value="1"/>
</dbReference>
<feature type="domain" description="HTH araC/xylS-type" evidence="4">
    <location>
        <begin position="228"/>
        <end position="326"/>
    </location>
</feature>
<comment type="caution">
    <text evidence="5">The sequence shown here is derived from an EMBL/GenBank/DDBJ whole genome shotgun (WGS) entry which is preliminary data.</text>
</comment>
<dbReference type="PANTHER" id="PTHR47893">
    <property type="entry name" value="REGULATORY PROTEIN PCHR"/>
    <property type="match status" value="1"/>
</dbReference>
<dbReference type="AlphaFoldDB" id="A0A315ZG38"/>
<dbReference type="GO" id="GO:0003700">
    <property type="term" value="F:DNA-binding transcription factor activity"/>
    <property type="evidence" value="ECO:0007669"/>
    <property type="project" value="InterPro"/>
</dbReference>
<evidence type="ECO:0000259" key="4">
    <source>
        <dbReference type="PROSITE" id="PS01124"/>
    </source>
</evidence>
<dbReference type="Pfam" id="PF12833">
    <property type="entry name" value="HTH_18"/>
    <property type="match status" value="1"/>
</dbReference>
<evidence type="ECO:0000256" key="3">
    <source>
        <dbReference type="ARBA" id="ARBA00023163"/>
    </source>
</evidence>
<name>A0A315ZG38_SEDFL</name>
<keyword evidence="2 5" id="KW-0238">DNA-binding</keyword>
<dbReference type="Proteomes" id="UP000245535">
    <property type="component" value="Unassembled WGS sequence"/>
</dbReference>
<dbReference type="SUPFAM" id="SSF46689">
    <property type="entry name" value="Homeodomain-like"/>
    <property type="match status" value="2"/>
</dbReference>
<dbReference type="RefSeq" id="WP_109616041.1">
    <property type="nucleotide sequence ID" value="NZ_QGDO01000001.1"/>
</dbReference>
<evidence type="ECO:0000313" key="5">
    <source>
        <dbReference type="EMBL" id="PWJ44555.1"/>
    </source>
</evidence>
<reference evidence="5 6" key="1">
    <citation type="submission" date="2018-03" db="EMBL/GenBank/DDBJ databases">
        <title>Genomic Encyclopedia of Archaeal and Bacterial Type Strains, Phase II (KMG-II): from individual species to whole genera.</title>
        <authorList>
            <person name="Goeker M."/>
        </authorList>
    </citation>
    <scope>NUCLEOTIDE SEQUENCE [LARGE SCALE GENOMIC DNA]</scope>
    <source>
        <strain evidence="5 6">DSM 28229</strain>
    </source>
</reference>
<dbReference type="InterPro" id="IPR009057">
    <property type="entry name" value="Homeodomain-like_sf"/>
</dbReference>
<dbReference type="PRINTS" id="PR00032">
    <property type="entry name" value="HTHARAC"/>
</dbReference>
<accession>A0A315ZG38</accession>
<gene>
    <name evidence="5" type="ORF">BC781_101926</name>
</gene>
<dbReference type="InterPro" id="IPR018060">
    <property type="entry name" value="HTH_AraC"/>
</dbReference>